<dbReference type="NCBIfam" id="TIGR00675">
    <property type="entry name" value="dcm"/>
    <property type="match status" value="1"/>
</dbReference>
<evidence type="ECO:0000256" key="3">
    <source>
        <dbReference type="ARBA" id="ARBA00022679"/>
    </source>
</evidence>
<organism evidence="8 9">
    <name type="scientific">Gordonia bronchialis (strain ATCC 25592 / DSM 43247 / BCRC 13721 / JCM 3198 / KCTC 3076 / NBRC 16047 / NCTC 10667)</name>
    <name type="common">Rhodococcus bronchialis</name>
    <dbReference type="NCBI Taxonomy" id="526226"/>
    <lineage>
        <taxon>Bacteria</taxon>
        <taxon>Bacillati</taxon>
        <taxon>Actinomycetota</taxon>
        <taxon>Actinomycetes</taxon>
        <taxon>Mycobacteriales</taxon>
        <taxon>Gordoniaceae</taxon>
        <taxon>Gordonia</taxon>
    </lineage>
</organism>
<dbReference type="InterPro" id="IPR050390">
    <property type="entry name" value="C5-Methyltransferase"/>
</dbReference>
<accession>D0L6H6</accession>
<evidence type="ECO:0000256" key="5">
    <source>
        <dbReference type="ARBA" id="ARBA00022747"/>
    </source>
</evidence>
<dbReference type="RefSeq" id="WP_012833301.1">
    <property type="nucleotide sequence ID" value="NC_013441.1"/>
</dbReference>
<evidence type="ECO:0000313" key="8">
    <source>
        <dbReference type="EMBL" id="ACY20733.1"/>
    </source>
</evidence>
<proteinExistence type="inferred from homology"/>
<dbReference type="AlphaFoldDB" id="D0L6H6"/>
<evidence type="ECO:0000256" key="4">
    <source>
        <dbReference type="ARBA" id="ARBA00022691"/>
    </source>
</evidence>
<dbReference type="eggNOG" id="COG0270">
    <property type="taxonomic scope" value="Bacteria"/>
</dbReference>
<dbReference type="SUPFAM" id="SSF53335">
    <property type="entry name" value="S-adenosyl-L-methionine-dependent methyltransferases"/>
    <property type="match status" value="1"/>
</dbReference>
<feature type="active site" evidence="6">
    <location>
        <position position="83"/>
    </location>
</feature>
<evidence type="ECO:0000256" key="7">
    <source>
        <dbReference type="RuleBase" id="RU000416"/>
    </source>
</evidence>
<protein>
    <recommendedName>
        <fullName evidence="1">DNA (cytosine-5-)-methyltransferase</fullName>
        <ecNumber evidence="1">2.1.1.37</ecNumber>
    </recommendedName>
</protein>
<reference evidence="9" key="1">
    <citation type="submission" date="2009-10" db="EMBL/GenBank/DDBJ databases">
        <title>The complete chromosome of Gordonia bronchialis DSM 43247.</title>
        <authorList>
            <consortium name="US DOE Joint Genome Institute (JGI-PGF)"/>
            <person name="Lucas S."/>
            <person name="Copeland A."/>
            <person name="Lapidus A."/>
            <person name="Glavina del Rio T."/>
            <person name="Dalin E."/>
            <person name="Tice H."/>
            <person name="Bruce D."/>
            <person name="Goodwin L."/>
            <person name="Pitluck S."/>
            <person name="Kyrpides N."/>
            <person name="Mavromatis K."/>
            <person name="Ivanova N."/>
            <person name="Ovchinnikova G."/>
            <person name="Saunders E."/>
            <person name="Brettin T."/>
            <person name="Detter J.C."/>
            <person name="Han C."/>
            <person name="Larimer F."/>
            <person name="Land M."/>
            <person name="Hauser L."/>
            <person name="Markowitz V."/>
            <person name="Cheng J.-F."/>
            <person name="Hugenholtz P."/>
            <person name="Woyke T."/>
            <person name="Wu D."/>
            <person name="Jando M."/>
            <person name="Schneider S."/>
            <person name="Goeker M."/>
            <person name="Klenk H.-P."/>
            <person name="Eisen J.A."/>
        </authorList>
    </citation>
    <scope>NUCLEOTIDE SEQUENCE [LARGE SCALE GENOMIC DNA]</scope>
    <source>
        <strain evidence="9">ATCC 25592 / DSM 43247 / BCRC 13721 / JCM 3198 / KCTC 3076 / NBRC 16047 / NCTC 10667</strain>
    </source>
</reference>
<dbReference type="PROSITE" id="PS51679">
    <property type="entry name" value="SAM_MT_C5"/>
    <property type="match status" value="1"/>
</dbReference>
<dbReference type="GO" id="GO:0009307">
    <property type="term" value="P:DNA restriction-modification system"/>
    <property type="evidence" value="ECO:0007669"/>
    <property type="project" value="UniProtKB-KW"/>
</dbReference>
<sequence length="342" mass="37625">MRTDEVAVVDFFSGCGGTSAGFRSAGMQIAAGLDSDPDASATFKRNFKKSSFIEGDIRNVSTEQVSDVVPSGAVTLFAGCAPCQPFSRQNGNRSANDPRRNLLREFQRFVLALHPDLVVIENVPGLQLQSRKGPLDSFLRAISRDGYAVNVRVLRALEFGVPQERRRLVVLASRIGEPRMPRPTHAIAGRPARTVRQVIGDLPAIADGDVHPLDDDHAAMRLSDVNRLRIQATPEGGDRRDWDEALVSECHKVHGGHTDAYGRMWWDRPATGLTTRCLSYSNGRFGHPDQDRAISLREAASIQTFSRRFRFEGSLTSRARQVGNAVPPLMARKIGLSLVESL</sequence>
<dbReference type="GO" id="GO:0003677">
    <property type="term" value="F:DNA binding"/>
    <property type="evidence" value="ECO:0007669"/>
    <property type="project" value="TreeGrafter"/>
</dbReference>
<dbReference type="GO" id="GO:0044027">
    <property type="term" value="P:negative regulation of gene expression via chromosomal CpG island methylation"/>
    <property type="evidence" value="ECO:0007669"/>
    <property type="project" value="TreeGrafter"/>
</dbReference>
<dbReference type="InterPro" id="IPR001525">
    <property type="entry name" value="C5_MeTfrase"/>
</dbReference>
<evidence type="ECO:0000313" key="9">
    <source>
        <dbReference type="Proteomes" id="UP000001219"/>
    </source>
</evidence>
<dbReference type="PROSITE" id="PS00095">
    <property type="entry name" value="C5_MTASE_2"/>
    <property type="match status" value="1"/>
</dbReference>
<reference evidence="8 9" key="2">
    <citation type="journal article" date="2010" name="Stand. Genomic Sci.">
        <title>Complete genome sequence of Gordonia bronchialis type strain (3410).</title>
        <authorList>
            <person name="Ivanova N."/>
            <person name="Sikorski J."/>
            <person name="Jando M."/>
            <person name="Lapidus A."/>
            <person name="Nolan M."/>
            <person name="Lucas S."/>
            <person name="Del Rio T.G."/>
            <person name="Tice H."/>
            <person name="Copeland A."/>
            <person name="Cheng J.F."/>
            <person name="Chen F."/>
            <person name="Bruce D."/>
            <person name="Goodwin L."/>
            <person name="Pitluck S."/>
            <person name="Mavromatis K."/>
            <person name="Ovchinnikova G."/>
            <person name="Pati A."/>
            <person name="Chen A."/>
            <person name="Palaniappan K."/>
            <person name="Land M."/>
            <person name="Hauser L."/>
            <person name="Chang Y.J."/>
            <person name="Jeffries C.D."/>
            <person name="Chain P."/>
            <person name="Saunders E."/>
            <person name="Han C."/>
            <person name="Detter J.C."/>
            <person name="Brettin T."/>
            <person name="Rohde M."/>
            <person name="Goker M."/>
            <person name="Bristow J."/>
            <person name="Eisen J.A."/>
            <person name="Markowitz V."/>
            <person name="Hugenholtz P."/>
            <person name="Klenk H.P."/>
            <person name="Kyrpides N.C."/>
        </authorList>
    </citation>
    <scope>NUCLEOTIDE SEQUENCE [LARGE SCALE GENOMIC DNA]</scope>
    <source>
        <strain evidence="9">ATCC 25592 / DSM 43247 / BCRC 13721 / JCM 3198 / KCTC 3076 / NBRC 16047 / NCTC 10667</strain>
    </source>
</reference>
<dbReference type="EC" id="2.1.1.37" evidence="1"/>
<dbReference type="Pfam" id="PF00145">
    <property type="entry name" value="DNA_methylase"/>
    <property type="match status" value="1"/>
</dbReference>
<dbReference type="Gene3D" id="3.90.120.10">
    <property type="entry name" value="DNA Methylase, subunit A, domain 2"/>
    <property type="match status" value="1"/>
</dbReference>
<dbReference type="GO" id="GO:0032259">
    <property type="term" value="P:methylation"/>
    <property type="evidence" value="ECO:0007669"/>
    <property type="project" value="UniProtKB-KW"/>
</dbReference>
<keyword evidence="4 6" id="KW-0949">S-adenosyl-L-methionine</keyword>
<evidence type="ECO:0000256" key="1">
    <source>
        <dbReference type="ARBA" id="ARBA00011975"/>
    </source>
</evidence>
<dbReference type="InterPro" id="IPR031303">
    <property type="entry name" value="C5_meth_CS"/>
</dbReference>
<evidence type="ECO:0000256" key="2">
    <source>
        <dbReference type="ARBA" id="ARBA00022603"/>
    </source>
</evidence>
<dbReference type="PANTHER" id="PTHR10629">
    <property type="entry name" value="CYTOSINE-SPECIFIC METHYLTRANSFERASE"/>
    <property type="match status" value="1"/>
</dbReference>
<keyword evidence="2 6" id="KW-0489">Methyltransferase</keyword>
<dbReference type="OrthoDB" id="9813719at2"/>
<dbReference type="REBASE" id="22300">
    <property type="entry name" value="M.GbrORF1453P"/>
</dbReference>
<name>D0L6H6_GORB4</name>
<dbReference type="GO" id="GO:0003886">
    <property type="term" value="F:DNA (cytosine-5-)-methyltransferase activity"/>
    <property type="evidence" value="ECO:0007669"/>
    <property type="project" value="UniProtKB-EC"/>
</dbReference>
<gene>
    <name evidence="8" type="ordered locus">Gbro_1453</name>
</gene>
<evidence type="ECO:0000256" key="6">
    <source>
        <dbReference type="PROSITE-ProRule" id="PRU01016"/>
    </source>
</evidence>
<dbReference type="HOGENOM" id="CLU_006958_2_2_11"/>
<dbReference type="STRING" id="526226.Gbro_1453"/>
<dbReference type="InterPro" id="IPR029063">
    <property type="entry name" value="SAM-dependent_MTases_sf"/>
</dbReference>
<dbReference type="PANTHER" id="PTHR10629:SF52">
    <property type="entry name" value="DNA (CYTOSINE-5)-METHYLTRANSFERASE 1"/>
    <property type="match status" value="1"/>
</dbReference>
<dbReference type="EMBL" id="CP001802">
    <property type="protein sequence ID" value="ACY20733.1"/>
    <property type="molecule type" value="Genomic_DNA"/>
</dbReference>
<keyword evidence="9" id="KW-1185">Reference proteome</keyword>
<keyword evidence="3 6" id="KW-0808">Transferase</keyword>
<dbReference type="KEGG" id="gbr:Gbro_1453"/>
<dbReference type="PRINTS" id="PR00105">
    <property type="entry name" value="C5METTRFRASE"/>
</dbReference>
<dbReference type="Proteomes" id="UP000001219">
    <property type="component" value="Chromosome"/>
</dbReference>
<comment type="similarity">
    <text evidence="6 7">Belongs to the class I-like SAM-binding methyltransferase superfamily. C5-methyltransferase family.</text>
</comment>
<keyword evidence="5" id="KW-0680">Restriction system</keyword>
<dbReference type="Gene3D" id="3.40.50.150">
    <property type="entry name" value="Vaccinia Virus protein VP39"/>
    <property type="match status" value="1"/>
</dbReference>